<dbReference type="Proteomes" id="UP001501585">
    <property type="component" value="Unassembled WGS sequence"/>
</dbReference>
<comment type="caution">
    <text evidence="1">The sequence shown here is derived from an EMBL/GenBank/DDBJ whole genome shotgun (WGS) entry which is preliminary data.</text>
</comment>
<proteinExistence type="predicted"/>
<dbReference type="RefSeq" id="WP_344104975.1">
    <property type="nucleotide sequence ID" value="NZ_BAAAPC010000005.1"/>
</dbReference>
<evidence type="ECO:0000313" key="1">
    <source>
        <dbReference type="EMBL" id="GAA1990144.1"/>
    </source>
</evidence>
<reference evidence="1 2" key="1">
    <citation type="journal article" date="2019" name="Int. J. Syst. Evol. Microbiol.">
        <title>The Global Catalogue of Microorganisms (GCM) 10K type strain sequencing project: providing services to taxonomists for standard genome sequencing and annotation.</title>
        <authorList>
            <consortium name="The Broad Institute Genomics Platform"/>
            <consortium name="The Broad Institute Genome Sequencing Center for Infectious Disease"/>
            <person name="Wu L."/>
            <person name="Ma J."/>
        </authorList>
    </citation>
    <scope>NUCLEOTIDE SEQUENCE [LARGE SCALE GENOMIC DNA]</scope>
    <source>
        <strain evidence="1 2">JCM 15313</strain>
    </source>
</reference>
<name>A0ABN2SPK4_9ACTN</name>
<sequence length="70" mass="8360">MSFDDEPVQCSRKGCRAPAEWVLVWNNPKIHTPDRRKTWSACEEHRDYLSRFLDMRGFLREVVPFSEFEG</sequence>
<evidence type="ECO:0008006" key="3">
    <source>
        <dbReference type="Google" id="ProtNLM"/>
    </source>
</evidence>
<dbReference type="EMBL" id="BAAAPC010000005">
    <property type="protein sequence ID" value="GAA1990144.1"/>
    <property type="molecule type" value="Genomic_DNA"/>
</dbReference>
<keyword evidence="2" id="KW-1185">Reference proteome</keyword>
<organism evidence="1 2">
    <name type="scientific">Nocardiopsis rhodophaea</name>
    <dbReference type="NCBI Taxonomy" id="280238"/>
    <lineage>
        <taxon>Bacteria</taxon>
        <taxon>Bacillati</taxon>
        <taxon>Actinomycetota</taxon>
        <taxon>Actinomycetes</taxon>
        <taxon>Streptosporangiales</taxon>
        <taxon>Nocardiopsidaceae</taxon>
        <taxon>Nocardiopsis</taxon>
    </lineage>
</organism>
<gene>
    <name evidence="1" type="ORF">GCM10009799_15080</name>
</gene>
<protein>
    <recommendedName>
        <fullName evidence="3">Acetone carboxylase</fullName>
    </recommendedName>
</protein>
<accession>A0ABN2SPK4</accession>
<evidence type="ECO:0000313" key="2">
    <source>
        <dbReference type="Proteomes" id="UP001501585"/>
    </source>
</evidence>